<dbReference type="InterPro" id="IPR036105">
    <property type="entry name" value="DiNase_FeMo-co_biosyn_sf"/>
</dbReference>
<dbReference type="SUPFAM" id="SSF53146">
    <property type="entry name" value="Nitrogenase accessory factor-like"/>
    <property type="match status" value="1"/>
</dbReference>
<dbReference type="AlphaFoldDB" id="A0A7G8T8K6"/>
<dbReference type="Proteomes" id="UP000515909">
    <property type="component" value="Chromosome"/>
</dbReference>
<dbReference type="InterPro" id="IPR033913">
    <property type="entry name" value="MTH1175_dom"/>
</dbReference>
<protein>
    <submittedName>
        <fullName evidence="2">NifB/NifX family molybdenum-iron cluster-binding protein</fullName>
    </submittedName>
</protein>
<sequence length="121" mass="12597">MKITIPMNEQNAESGVCPSFGRAPYFLLYDTNTKEIKWIANSAAESSGGAGIAAAQLLADSGADELITPRCGENAEKVLSGAKIKAYRAMDGTAKENLEALAAGKLSPLSEFHAGFHGHGG</sequence>
<dbReference type="PANTHER" id="PTHR42983">
    <property type="entry name" value="DINITROGENASE IRON-MOLYBDENUM COFACTOR PROTEIN-RELATED"/>
    <property type="match status" value="1"/>
</dbReference>
<proteinExistence type="predicted"/>
<accession>A0A7G8T8K6</accession>
<dbReference type="Pfam" id="PF02579">
    <property type="entry name" value="Nitro_FeMo-Co"/>
    <property type="match status" value="1"/>
</dbReference>
<dbReference type="CDD" id="cd00851">
    <property type="entry name" value="MTH1175"/>
    <property type="match status" value="1"/>
</dbReference>
<evidence type="ECO:0000313" key="2">
    <source>
        <dbReference type="EMBL" id="QNK39947.1"/>
    </source>
</evidence>
<organism evidence="2 3">
    <name type="scientific">Caproicibacter fermentans</name>
    <dbReference type="NCBI Taxonomy" id="2576756"/>
    <lineage>
        <taxon>Bacteria</taxon>
        <taxon>Bacillati</taxon>
        <taxon>Bacillota</taxon>
        <taxon>Clostridia</taxon>
        <taxon>Eubacteriales</taxon>
        <taxon>Acutalibacteraceae</taxon>
        <taxon>Caproicibacter</taxon>
    </lineage>
</organism>
<dbReference type="InterPro" id="IPR003731">
    <property type="entry name" value="Di-Nase_FeMo-co_biosynth"/>
</dbReference>
<evidence type="ECO:0000259" key="1">
    <source>
        <dbReference type="Pfam" id="PF02579"/>
    </source>
</evidence>
<dbReference type="EMBL" id="CP060286">
    <property type="protein sequence ID" value="QNK39947.1"/>
    <property type="molecule type" value="Genomic_DNA"/>
</dbReference>
<reference evidence="2 3" key="1">
    <citation type="submission" date="2020-08" db="EMBL/GenBank/DDBJ databases">
        <title>The isolate Caproiciproducens sp. 7D4C2 produces n-caproate at mildly acidic conditions from hexoses: genome and rBOX comparison with related strains and chain-elongating bacteria.</title>
        <authorList>
            <person name="Esquivel-Elizondo S."/>
            <person name="Bagci C."/>
            <person name="Temovska M."/>
            <person name="Jeon B.S."/>
            <person name="Bessarab I."/>
            <person name="Williams R.B.H."/>
            <person name="Huson D.H."/>
            <person name="Angenent L.T."/>
        </authorList>
    </citation>
    <scope>NUCLEOTIDE SEQUENCE [LARGE SCALE GENOMIC DNA]</scope>
    <source>
        <strain evidence="2 3">7D4C2</strain>
    </source>
</reference>
<dbReference type="Gene3D" id="3.30.420.130">
    <property type="entry name" value="Dinitrogenase iron-molybdenum cofactor biosynthesis domain"/>
    <property type="match status" value="1"/>
</dbReference>
<dbReference type="KEGG" id="cfem:HCR03_14710"/>
<feature type="domain" description="Dinitrogenase iron-molybdenum cofactor biosynthesis" evidence="1">
    <location>
        <begin position="13"/>
        <end position="102"/>
    </location>
</feature>
<evidence type="ECO:0000313" key="3">
    <source>
        <dbReference type="Proteomes" id="UP000515909"/>
    </source>
</evidence>
<dbReference type="RefSeq" id="WP_187035046.1">
    <property type="nucleotide sequence ID" value="NZ_CP060286.1"/>
</dbReference>
<gene>
    <name evidence="2" type="ORF">HCR03_14710</name>
</gene>
<dbReference type="PANTHER" id="PTHR42983:SF1">
    <property type="entry name" value="IRON-MOLYBDENUM PROTEIN"/>
    <property type="match status" value="1"/>
</dbReference>
<name>A0A7G8T8K6_9FIRM</name>